<comment type="caution">
    <text evidence="7">The sequence shown here is derived from an EMBL/GenBank/DDBJ whole genome shotgun (WGS) entry which is preliminary data.</text>
</comment>
<keyword evidence="4 6" id="KW-1133">Transmembrane helix</keyword>
<dbReference type="GO" id="GO:0046677">
    <property type="term" value="P:response to antibiotic"/>
    <property type="evidence" value="ECO:0007669"/>
    <property type="project" value="UniProtKB-KW"/>
</dbReference>
<evidence type="ECO:0000256" key="2">
    <source>
        <dbReference type="ARBA" id="ARBA00022475"/>
    </source>
</evidence>
<keyword evidence="6" id="KW-0808">Transferase</keyword>
<feature type="transmembrane region" description="Helical" evidence="6">
    <location>
        <begin position="46"/>
        <end position="70"/>
    </location>
</feature>
<gene>
    <name evidence="6" type="primary">mprF</name>
    <name evidence="8" type="ORF">CH238_09380</name>
    <name evidence="7" type="ORF">CLOLEP_00386</name>
</gene>
<name>A7VPB0_9FIRM</name>
<feature type="transmembrane region" description="Helical" evidence="6">
    <location>
        <begin position="9"/>
        <end position="26"/>
    </location>
</feature>
<reference evidence="8 10" key="3">
    <citation type="submission" date="2017-07" db="EMBL/GenBank/DDBJ databases">
        <title>Prevalence of linear plasmids in Cutibacterium (Propionibacterium) acnes isolates obtained from prostatic tissue.</title>
        <authorList>
            <person name="Davidsson S."/>
            <person name="Carlsson J."/>
            <person name="Molling P."/>
            <person name="Andren O."/>
            <person name="Andersson S.-O."/>
            <person name="Brzuszkiewicz E."/>
            <person name="Poehlein A."/>
            <person name="Al-Zeer M."/>
            <person name="Brinkmann V."/>
            <person name="Scavenius C."/>
            <person name="Nazipi S."/>
            <person name="Soderquist B."/>
            <person name="Bruggemann H."/>
        </authorList>
    </citation>
    <scope>NUCLEOTIDE SEQUENCE [LARGE SCALE GENOMIC DNA]</scope>
    <source>
        <strain evidence="8 10">DSM 753</strain>
    </source>
</reference>
<accession>A7VPB0</accession>
<dbReference type="GO" id="GO:0005886">
    <property type="term" value="C:plasma membrane"/>
    <property type="evidence" value="ECO:0007669"/>
    <property type="project" value="UniProtKB-SubCell"/>
</dbReference>
<keyword evidence="6" id="KW-0046">Antibiotic resistance</keyword>
<evidence type="ECO:0000256" key="1">
    <source>
        <dbReference type="ARBA" id="ARBA00004651"/>
    </source>
</evidence>
<dbReference type="PANTHER" id="PTHR37693">
    <property type="entry name" value="PHOSPHATIDYLGLYCEROL LYSYLTRANSFERASE"/>
    <property type="match status" value="1"/>
</dbReference>
<keyword evidence="2" id="KW-1003">Cell membrane</keyword>
<evidence type="ECO:0000313" key="8">
    <source>
        <dbReference type="EMBL" id="PEQ24398.1"/>
    </source>
</evidence>
<comment type="function">
    <text evidence="6">Catalyzes the transfer of a lysyl group from L-lysyl-tRNA(Lys) to membrane-bound phosphatidylglycerol (PG), which produces lysylphosphatidylglycerol (LPG), a major component of the bacterial membrane with a positive net charge. LPG synthesis contributes to bacterial virulence as it is involved in the resistance mechanism against cationic antimicrobial peptides (CAMP) produces by the host's immune system (defensins, cathelicidins) and by the competing microorganisms.</text>
</comment>
<dbReference type="EMBL" id="NOXF01000006">
    <property type="protein sequence ID" value="PEQ24398.1"/>
    <property type="molecule type" value="Genomic_DNA"/>
</dbReference>
<dbReference type="AlphaFoldDB" id="A7VPB0"/>
<sequence length="345" mass="38406">MKKKISGKTIFNVSVILISLVMLGYFCLSENGLVELSKNFKNLDKGWLIMALLSQALNIAIDAYMTYILVKSSVPSFKFHNALKTSMVGQFFSAVTPFATGGQPMQVYCMSKYGVEPGKGVSALTQKFVVYQSTLVAYSAAALLLKQDFFDDALSGVMWTFAVFGFLSQAFVILMLLLFSFSRRLTNAILGFAKKLLTRFHRQKLYDKLGGFERQLESFHDCNKELYKNRRLVVTAYVCTAVQLTAIFIIPYCVYRSFNLSGAPVSDMICSQAFVTMATCFIPLPGAAGASEISFLGFFSMYFTPETLKSGVLVWRIITYYLVILCTAPFSRLGKKAGGEKKEEA</sequence>
<dbReference type="NCBIfam" id="TIGR00374">
    <property type="entry name" value="flippase-like domain"/>
    <property type="match status" value="1"/>
</dbReference>
<dbReference type="InterPro" id="IPR022791">
    <property type="entry name" value="L-PG_synthase/AglD"/>
</dbReference>
<dbReference type="EC" id="2.3.2.3" evidence="6"/>
<dbReference type="GO" id="GO:0050071">
    <property type="term" value="F:phosphatidylglycerol lysyltransferase activity"/>
    <property type="evidence" value="ECO:0007669"/>
    <property type="project" value="UniProtKB-EC"/>
</dbReference>
<dbReference type="HOGENOM" id="CLU_039146_0_0_9"/>
<organism evidence="7 9">
    <name type="scientific">[Clostridium] leptum DSM 753</name>
    <dbReference type="NCBI Taxonomy" id="428125"/>
    <lineage>
        <taxon>Bacteria</taxon>
        <taxon>Bacillati</taxon>
        <taxon>Bacillota</taxon>
        <taxon>Clostridia</taxon>
        <taxon>Eubacteriales</taxon>
        <taxon>Oscillospiraceae</taxon>
        <taxon>Oscillospiraceae incertae sedis</taxon>
    </lineage>
</organism>
<dbReference type="Proteomes" id="UP000220611">
    <property type="component" value="Unassembled WGS sequence"/>
</dbReference>
<dbReference type="Proteomes" id="UP000003490">
    <property type="component" value="Unassembled WGS sequence"/>
</dbReference>
<evidence type="ECO:0000256" key="3">
    <source>
        <dbReference type="ARBA" id="ARBA00022692"/>
    </source>
</evidence>
<dbReference type="PANTHER" id="PTHR37693:SF1">
    <property type="entry name" value="INTEGRAL MEMBRANE PROTEIN"/>
    <property type="match status" value="1"/>
</dbReference>
<reference evidence="7 9" key="2">
    <citation type="submission" date="2007-08" db="EMBL/GenBank/DDBJ databases">
        <authorList>
            <person name="Fulton L."/>
            <person name="Clifton S."/>
            <person name="Fulton B."/>
            <person name="Xu J."/>
            <person name="Minx P."/>
            <person name="Pepin K.H."/>
            <person name="Johnson M."/>
            <person name="Thiruvilangam P."/>
            <person name="Bhonagiri V."/>
            <person name="Nash W.E."/>
            <person name="Wang C."/>
            <person name="Mardis E.R."/>
            <person name="Wilson R.K."/>
        </authorList>
    </citation>
    <scope>NUCLEOTIDE SEQUENCE [LARGE SCALE GENOMIC DNA]</scope>
    <source>
        <strain evidence="7 9">DSM 753</strain>
    </source>
</reference>
<comment type="subcellular location">
    <subcellularLocation>
        <location evidence="1 6">Cell membrane</location>
        <topology evidence="1 6">Multi-pass membrane protein</topology>
    </subcellularLocation>
</comment>
<comment type="catalytic activity">
    <reaction evidence="6">
        <text>L-lysyl-tRNA(Lys) + a 1,2-diacyl-sn-glycero-3-phospho-(1'-sn-glycerol) = a 1,2-diacyl-sn-glycero-3-phospho-1'-(3'-O-L-lysyl)-sn-glycerol + tRNA(Lys)</text>
        <dbReference type="Rhea" id="RHEA:10668"/>
        <dbReference type="Rhea" id="RHEA-COMP:9696"/>
        <dbReference type="Rhea" id="RHEA-COMP:9697"/>
        <dbReference type="ChEBI" id="CHEBI:64716"/>
        <dbReference type="ChEBI" id="CHEBI:75792"/>
        <dbReference type="ChEBI" id="CHEBI:78442"/>
        <dbReference type="ChEBI" id="CHEBI:78529"/>
        <dbReference type="EC" id="2.3.2.3"/>
    </reaction>
</comment>
<feature type="transmembrane region" description="Helical" evidence="6">
    <location>
        <begin position="157"/>
        <end position="179"/>
    </location>
</feature>
<evidence type="ECO:0000313" key="9">
    <source>
        <dbReference type="Proteomes" id="UP000003490"/>
    </source>
</evidence>
<evidence type="ECO:0000256" key="6">
    <source>
        <dbReference type="RuleBase" id="RU363042"/>
    </source>
</evidence>
<dbReference type="OrthoDB" id="9810654at2"/>
<keyword evidence="3 6" id="KW-0812">Transmembrane</keyword>
<evidence type="ECO:0000256" key="5">
    <source>
        <dbReference type="ARBA" id="ARBA00023136"/>
    </source>
</evidence>
<feature type="transmembrane region" description="Helical" evidence="6">
    <location>
        <begin position="313"/>
        <end position="333"/>
    </location>
</feature>
<comment type="similarity">
    <text evidence="6">Belongs to the LPG synthase family.</text>
</comment>
<evidence type="ECO:0000313" key="7">
    <source>
        <dbReference type="EMBL" id="EDO62797.1"/>
    </source>
</evidence>
<feature type="transmembrane region" description="Helical" evidence="6">
    <location>
        <begin position="128"/>
        <end position="145"/>
    </location>
</feature>
<protein>
    <recommendedName>
        <fullName evidence="6">Phosphatidylglycerol lysyltransferase</fullName>
        <ecNumber evidence="6">2.3.2.3</ecNumber>
    </recommendedName>
    <alternativeName>
        <fullName evidence="6">Lysylphosphatidylglycerol synthase</fullName>
    </alternativeName>
</protein>
<dbReference type="eggNOG" id="COG0392">
    <property type="taxonomic scope" value="Bacteria"/>
</dbReference>
<dbReference type="EMBL" id="ABCB02000012">
    <property type="protein sequence ID" value="EDO62797.1"/>
    <property type="molecule type" value="Genomic_DNA"/>
</dbReference>
<keyword evidence="5 6" id="KW-0472">Membrane</keyword>
<evidence type="ECO:0000313" key="10">
    <source>
        <dbReference type="Proteomes" id="UP000220611"/>
    </source>
</evidence>
<dbReference type="Pfam" id="PF03706">
    <property type="entry name" value="LPG_synthase_TM"/>
    <property type="match status" value="1"/>
</dbReference>
<keyword evidence="10" id="KW-1185">Reference proteome</keyword>
<keyword evidence="6" id="KW-0443">Lipid metabolism</keyword>
<dbReference type="GO" id="GO:0006629">
    <property type="term" value="P:lipid metabolic process"/>
    <property type="evidence" value="ECO:0007669"/>
    <property type="project" value="UniProtKB-KW"/>
</dbReference>
<reference evidence="7 9" key="1">
    <citation type="submission" date="2007-08" db="EMBL/GenBank/DDBJ databases">
        <title>Draft genome sequence of Clostridium leptum (DSM 753).</title>
        <authorList>
            <person name="Sudarsanam P."/>
            <person name="Ley R."/>
            <person name="Guruge J."/>
            <person name="Turnbaugh P.J."/>
            <person name="Mahowald M."/>
            <person name="Liep D."/>
            <person name="Gordon J."/>
        </authorList>
    </citation>
    <scope>NUCLEOTIDE SEQUENCE [LARGE SCALE GENOMIC DNA]</scope>
    <source>
        <strain evidence="7 9">DSM 753</strain>
    </source>
</reference>
<feature type="transmembrane region" description="Helical" evidence="6">
    <location>
        <begin position="234"/>
        <end position="258"/>
    </location>
</feature>
<proteinExistence type="inferred from homology"/>
<evidence type="ECO:0000256" key="4">
    <source>
        <dbReference type="ARBA" id="ARBA00022989"/>
    </source>
</evidence>